<evidence type="ECO:0000256" key="3">
    <source>
        <dbReference type="PROSITE-ProRule" id="PRU00169"/>
    </source>
</evidence>
<evidence type="ECO:0000256" key="1">
    <source>
        <dbReference type="ARBA" id="ARBA00022741"/>
    </source>
</evidence>
<dbReference type="Proteomes" id="UP001361239">
    <property type="component" value="Unassembled WGS sequence"/>
</dbReference>
<dbReference type="InterPro" id="IPR011006">
    <property type="entry name" value="CheY-like_superfamily"/>
</dbReference>
<keyword evidence="6" id="KW-1185">Reference proteome</keyword>
<organism evidence="5 6">
    <name type="scientific">Novosphingobium anseongense</name>
    <dbReference type="NCBI Taxonomy" id="3133436"/>
    <lineage>
        <taxon>Bacteria</taxon>
        <taxon>Pseudomonadati</taxon>
        <taxon>Pseudomonadota</taxon>
        <taxon>Alphaproteobacteria</taxon>
        <taxon>Sphingomonadales</taxon>
        <taxon>Sphingomonadaceae</taxon>
        <taxon>Novosphingobium</taxon>
    </lineage>
</organism>
<feature type="modified residue" description="4-aspartylphosphate" evidence="3">
    <location>
        <position position="67"/>
    </location>
</feature>
<dbReference type="PANTHER" id="PTHR43384:SF6">
    <property type="entry name" value="SEPTUM SITE-DETERMINING PROTEIN MIND HOMOLOG, CHLOROPLASTIC"/>
    <property type="match status" value="1"/>
</dbReference>
<dbReference type="PANTHER" id="PTHR43384">
    <property type="entry name" value="SEPTUM SITE-DETERMINING PROTEIN MIND HOMOLOG, CHLOROPLASTIC-RELATED"/>
    <property type="match status" value="1"/>
</dbReference>
<dbReference type="PROSITE" id="PS50110">
    <property type="entry name" value="RESPONSE_REGULATORY"/>
    <property type="match status" value="1"/>
</dbReference>
<dbReference type="EMBL" id="JBBHJZ010000001">
    <property type="protein sequence ID" value="MEJ5975296.1"/>
    <property type="molecule type" value="Genomic_DNA"/>
</dbReference>
<comment type="caution">
    <text evidence="5">The sequence shown here is derived from an EMBL/GenBank/DDBJ whole genome shotgun (WGS) entry which is preliminary data.</text>
</comment>
<gene>
    <name evidence="5" type="ORF">WG901_01510</name>
</gene>
<sequence length="427" mass="45271">MNAPWKAGTPGGRDPYQAYICDDAALDVLRPVVVEMGWAPEKCNKGGLRNAVQALSISASPNILLVDLSESGDPLNDINALAEVCEPGTVVIAIGQVNDVRLYRDLLASGIHDYLLKPLQPAMLRDALVNAQAVFSAPKFADASAAKQHISTAVIGTRGGVGASTIATSLAWLFSAENKQPTALLDLDIHFGTGALSLDLEPGRGLTDAIENPSRIDGLFIERAMIRANDNLAILSAEAPINMPLMTDGAAFLQLEEEFRHAFEMTVIDLPRNMLINFPQLLADVNVIVIVTELTLAAARDTIRMLSWLKTNAQHAQVIVVANKVQPGVGEISKTDFESSIERRIDISVAYDLKSAANAAKLGKTFCEANRASKASVAVRDIAKAVMGASDVASEDGAAPAKKSLLGKIDLKSMLSKKSPATAPSAA</sequence>
<feature type="domain" description="Response regulatory" evidence="4">
    <location>
        <begin position="17"/>
        <end position="132"/>
    </location>
</feature>
<dbReference type="SUPFAM" id="SSF52540">
    <property type="entry name" value="P-loop containing nucleoside triphosphate hydrolases"/>
    <property type="match status" value="1"/>
</dbReference>
<evidence type="ECO:0000313" key="6">
    <source>
        <dbReference type="Proteomes" id="UP001361239"/>
    </source>
</evidence>
<protein>
    <submittedName>
        <fullName evidence="5">Pilus assembly protein CpaE</fullName>
    </submittedName>
</protein>
<evidence type="ECO:0000313" key="5">
    <source>
        <dbReference type="EMBL" id="MEJ5975296.1"/>
    </source>
</evidence>
<proteinExistence type="predicted"/>
<dbReference type="Gene3D" id="3.40.50.300">
    <property type="entry name" value="P-loop containing nucleotide triphosphate hydrolases"/>
    <property type="match status" value="1"/>
</dbReference>
<accession>A0ABU8RQD2</accession>
<dbReference type="Gene3D" id="3.40.50.2300">
    <property type="match status" value="1"/>
</dbReference>
<dbReference type="RefSeq" id="WP_339585256.1">
    <property type="nucleotide sequence ID" value="NZ_JBBHJZ010000001.1"/>
</dbReference>
<evidence type="ECO:0000256" key="2">
    <source>
        <dbReference type="ARBA" id="ARBA00022840"/>
    </source>
</evidence>
<dbReference type="InterPro" id="IPR027417">
    <property type="entry name" value="P-loop_NTPase"/>
</dbReference>
<dbReference type="SUPFAM" id="SSF52172">
    <property type="entry name" value="CheY-like"/>
    <property type="match status" value="1"/>
</dbReference>
<keyword evidence="1" id="KW-0547">Nucleotide-binding</keyword>
<evidence type="ECO:0000259" key="4">
    <source>
        <dbReference type="PROSITE" id="PS50110"/>
    </source>
</evidence>
<reference evidence="5 6" key="1">
    <citation type="submission" date="2024-03" db="EMBL/GenBank/DDBJ databases">
        <authorList>
            <person name="Jo J.-H."/>
        </authorList>
    </citation>
    <scope>NUCLEOTIDE SEQUENCE [LARGE SCALE GENOMIC DNA]</scope>
    <source>
        <strain evidence="5 6">PS1R-30</strain>
    </source>
</reference>
<keyword evidence="3" id="KW-0597">Phosphoprotein</keyword>
<name>A0ABU8RQD2_9SPHN</name>
<keyword evidence="2" id="KW-0067">ATP-binding</keyword>
<dbReference type="InterPro" id="IPR050625">
    <property type="entry name" value="ParA/MinD_ATPase"/>
</dbReference>
<dbReference type="InterPro" id="IPR001789">
    <property type="entry name" value="Sig_transdc_resp-reg_receiver"/>
</dbReference>